<dbReference type="EMBL" id="QOVI01000003">
    <property type="protein sequence ID" value="RXG15495.1"/>
    <property type="molecule type" value="Genomic_DNA"/>
</dbReference>
<gene>
    <name evidence="2" type="ORF">DSM04_103384</name>
</gene>
<feature type="domain" description="ABM" evidence="1">
    <location>
        <begin position="2"/>
        <end position="91"/>
    </location>
</feature>
<dbReference type="InterPro" id="IPR007138">
    <property type="entry name" value="ABM_dom"/>
</dbReference>
<evidence type="ECO:0000259" key="1">
    <source>
        <dbReference type="PROSITE" id="PS51725"/>
    </source>
</evidence>
<dbReference type="Pfam" id="PF03992">
    <property type="entry name" value="ABM"/>
    <property type="match status" value="1"/>
</dbReference>
<dbReference type="Proteomes" id="UP000289821">
    <property type="component" value="Unassembled WGS sequence"/>
</dbReference>
<accession>A0A4Q0NUZ7</accession>
<dbReference type="AlphaFoldDB" id="A0A4Q0NUZ7"/>
<dbReference type="PROSITE" id="PS51725">
    <property type="entry name" value="ABM"/>
    <property type="match status" value="1"/>
</dbReference>
<protein>
    <recommendedName>
        <fullName evidence="1">ABM domain-containing protein</fullName>
    </recommendedName>
</protein>
<evidence type="ECO:0000313" key="3">
    <source>
        <dbReference type="Proteomes" id="UP000289821"/>
    </source>
</evidence>
<dbReference type="RefSeq" id="WP_128761065.1">
    <property type="nucleotide sequence ID" value="NZ_QOVI01000003.1"/>
</dbReference>
<dbReference type="InterPro" id="IPR011008">
    <property type="entry name" value="Dimeric_a/b-barrel"/>
</dbReference>
<comment type="caution">
    <text evidence="2">The sequence shown here is derived from an EMBL/GenBank/DDBJ whole genome shotgun (WGS) entry which is preliminary data.</text>
</comment>
<keyword evidence="3" id="KW-1185">Reference proteome</keyword>
<reference evidence="2 3" key="1">
    <citation type="submission" date="2018-07" db="EMBL/GenBank/DDBJ databases">
        <title>Leeuwenhoekiella genomics.</title>
        <authorList>
            <person name="Tahon G."/>
            <person name="Willems A."/>
        </authorList>
    </citation>
    <scope>NUCLEOTIDE SEQUENCE [LARGE SCALE GENOMIC DNA]</scope>
    <source>
        <strain evidence="2 3">R-50232</strain>
    </source>
</reference>
<organism evidence="2 3">
    <name type="scientific">Leeuwenhoekiella aestuarii</name>
    <dbReference type="NCBI Taxonomy" id="2249426"/>
    <lineage>
        <taxon>Bacteria</taxon>
        <taxon>Pseudomonadati</taxon>
        <taxon>Bacteroidota</taxon>
        <taxon>Flavobacteriia</taxon>
        <taxon>Flavobacteriales</taxon>
        <taxon>Flavobacteriaceae</taxon>
        <taxon>Leeuwenhoekiella</taxon>
    </lineage>
</organism>
<evidence type="ECO:0000313" key="2">
    <source>
        <dbReference type="EMBL" id="RXG15495.1"/>
    </source>
</evidence>
<proteinExistence type="predicted"/>
<dbReference type="SUPFAM" id="SSF54909">
    <property type="entry name" value="Dimeric alpha+beta barrel"/>
    <property type="match status" value="1"/>
</dbReference>
<sequence length="98" mass="11777">MIVRLVKMEFKLEDITHFLALFDQVKEQIRDFEGCEFLELLHGEKDTGIFFTHSYWKDTQALESYRNSTLFKTTWAKTKVLFNEKPEAWIVEKFVTLH</sequence>
<name>A0A4Q0NUZ7_9FLAO</name>
<dbReference type="OrthoDB" id="1120859at2"/>
<dbReference type="Gene3D" id="3.30.70.100">
    <property type="match status" value="1"/>
</dbReference>